<dbReference type="InterPro" id="IPR036388">
    <property type="entry name" value="WH-like_DNA-bd_sf"/>
</dbReference>
<dbReference type="EMBL" id="JALJXV010000005">
    <property type="protein sequence ID" value="MCP1675314.1"/>
    <property type="molecule type" value="Genomic_DNA"/>
</dbReference>
<dbReference type="PRINTS" id="PR00038">
    <property type="entry name" value="HTHLUXR"/>
</dbReference>
<organism evidence="6 7">
    <name type="scientific">Natronocella acetinitrilica</name>
    <dbReference type="NCBI Taxonomy" id="414046"/>
    <lineage>
        <taxon>Bacteria</taxon>
        <taxon>Pseudomonadati</taxon>
        <taxon>Pseudomonadota</taxon>
        <taxon>Gammaproteobacteria</taxon>
        <taxon>Chromatiales</taxon>
        <taxon>Ectothiorhodospiraceae</taxon>
        <taxon>Natronocella</taxon>
    </lineage>
</organism>
<dbReference type="GO" id="GO:0003677">
    <property type="term" value="F:DNA binding"/>
    <property type="evidence" value="ECO:0007669"/>
    <property type="project" value="UniProtKB-KW"/>
</dbReference>
<feature type="region of interest" description="Disordered" evidence="4">
    <location>
        <begin position="121"/>
        <end position="143"/>
    </location>
</feature>
<name>A0AAE3G5C4_9GAMM</name>
<evidence type="ECO:0000256" key="4">
    <source>
        <dbReference type="SAM" id="MobiDB-lite"/>
    </source>
</evidence>
<feature type="domain" description="HTH luxR-type" evidence="5">
    <location>
        <begin position="139"/>
        <end position="204"/>
    </location>
</feature>
<dbReference type="PANTHER" id="PTHR44688:SF16">
    <property type="entry name" value="DNA-BINDING TRANSCRIPTIONAL ACTIVATOR DEVR_DOSR"/>
    <property type="match status" value="1"/>
</dbReference>
<protein>
    <submittedName>
        <fullName evidence="6">DNA-binding NarL/FixJ family response regulator</fullName>
    </submittedName>
</protein>
<evidence type="ECO:0000313" key="7">
    <source>
        <dbReference type="Proteomes" id="UP001205843"/>
    </source>
</evidence>
<dbReference type="InterPro" id="IPR016032">
    <property type="entry name" value="Sig_transdc_resp-reg_C-effctor"/>
</dbReference>
<dbReference type="PROSITE" id="PS50043">
    <property type="entry name" value="HTH_LUXR_2"/>
    <property type="match status" value="1"/>
</dbReference>
<dbReference type="SMART" id="SM00421">
    <property type="entry name" value="HTH_LUXR"/>
    <property type="match status" value="1"/>
</dbReference>
<keyword evidence="2 6" id="KW-0238">DNA-binding</keyword>
<dbReference type="RefSeq" id="WP_253478578.1">
    <property type="nucleotide sequence ID" value="NZ_JALJXV010000005.1"/>
</dbReference>
<dbReference type="InterPro" id="IPR000792">
    <property type="entry name" value="Tscrpt_reg_LuxR_C"/>
</dbReference>
<keyword evidence="1" id="KW-0805">Transcription regulation</keyword>
<sequence length="225" mass="24710">MSRRHDGQRALVVGFQDQLAAGAADLLPSGVPSGTVVELESMDDAMAILDAHPDIRLLIACLQSTQLRDLYHVQVLREQYDHVTVVVLFDVSSDVDTAQRTVLGLLSEFVQEQAGDAAGEALQQSAASRGWPTIEPEPPEAHGYRLTPRQLDVLFLVREGKSNKEIARRLDLSEGTVKIHCMSIFRVLGVANRTQAAILAEKFALEPPETVPTVPKYVDLRRHVG</sequence>
<dbReference type="CDD" id="cd06170">
    <property type="entry name" value="LuxR_C_like"/>
    <property type="match status" value="1"/>
</dbReference>
<dbReference type="PANTHER" id="PTHR44688">
    <property type="entry name" value="DNA-BINDING TRANSCRIPTIONAL ACTIVATOR DEVR_DOSR"/>
    <property type="match status" value="1"/>
</dbReference>
<evidence type="ECO:0000259" key="5">
    <source>
        <dbReference type="PROSITE" id="PS50043"/>
    </source>
</evidence>
<dbReference type="GO" id="GO:0006355">
    <property type="term" value="P:regulation of DNA-templated transcription"/>
    <property type="evidence" value="ECO:0007669"/>
    <property type="project" value="InterPro"/>
</dbReference>
<proteinExistence type="predicted"/>
<dbReference type="SUPFAM" id="SSF46894">
    <property type="entry name" value="C-terminal effector domain of the bipartite response regulators"/>
    <property type="match status" value="1"/>
</dbReference>
<evidence type="ECO:0000313" key="6">
    <source>
        <dbReference type="EMBL" id="MCP1675314.1"/>
    </source>
</evidence>
<comment type="caution">
    <text evidence="6">The sequence shown here is derived from an EMBL/GenBank/DDBJ whole genome shotgun (WGS) entry which is preliminary data.</text>
</comment>
<accession>A0AAE3G5C4</accession>
<evidence type="ECO:0000256" key="1">
    <source>
        <dbReference type="ARBA" id="ARBA00023015"/>
    </source>
</evidence>
<keyword evidence="7" id="KW-1185">Reference proteome</keyword>
<evidence type="ECO:0000256" key="3">
    <source>
        <dbReference type="ARBA" id="ARBA00023163"/>
    </source>
</evidence>
<dbReference type="Pfam" id="PF00196">
    <property type="entry name" value="GerE"/>
    <property type="match status" value="1"/>
</dbReference>
<reference evidence="6" key="1">
    <citation type="submission" date="2022-03" db="EMBL/GenBank/DDBJ databases">
        <title>Genomic Encyclopedia of Type Strains, Phase III (KMG-III): the genomes of soil and plant-associated and newly described type strains.</title>
        <authorList>
            <person name="Whitman W."/>
        </authorList>
    </citation>
    <scope>NUCLEOTIDE SEQUENCE</scope>
    <source>
        <strain evidence="6">ANL 6-2</strain>
    </source>
</reference>
<dbReference type="Gene3D" id="1.10.10.10">
    <property type="entry name" value="Winged helix-like DNA-binding domain superfamily/Winged helix DNA-binding domain"/>
    <property type="match status" value="1"/>
</dbReference>
<dbReference type="AlphaFoldDB" id="A0AAE3G5C4"/>
<evidence type="ECO:0000256" key="2">
    <source>
        <dbReference type="ARBA" id="ARBA00023125"/>
    </source>
</evidence>
<dbReference type="Proteomes" id="UP001205843">
    <property type="component" value="Unassembled WGS sequence"/>
</dbReference>
<keyword evidence="3" id="KW-0804">Transcription</keyword>
<gene>
    <name evidence="6" type="ORF">J2T57_002462</name>
</gene>